<feature type="compositionally biased region" description="Basic and acidic residues" evidence="1">
    <location>
        <begin position="21"/>
        <end position="30"/>
    </location>
</feature>
<dbReference type="Proteomes" id="UP000314294">
    <property type="component" value="Unassembled WGS sequence"/>
</dbReference>
<gene>
    <name evidence="2" type="ORF">EYF80_036909</name>
</gene>
<feature type="compositionally biased region" description="Low complexity" evidence="1">
    <location>
        <begin position="1"/>
        <end position="10"/>
    </location>
</feature>
<feature type="region of interest" description="Disordered" evidence="1">
    <location>
        <begin position="1"/>
        <end position="71"/>
    </location>
</feature>
<protein>
    <submittedName>
        <fullName evidence="2">Uncharacterized protein</fullName>
    </submittedName>
</protein>
<evidence type="ECO:0000256" key="1">
    <source>
        <dbReference type="SAM" id="MobiDB-lite"/>
    </source>
</evidence>
<accession>A0A4Z2GHG9</accession>
<dbReference type="EMBL" id="SRLO01000533">
    <property type="protein sequence ID" value="TNN52896.1"/>
    <property type="molecule type" value="Genomic_DNA"/>
</dbReference>
<dbReference type="AlphaFoldDB" id="A0A4Z2GHG9"/>
<name>A0A4Z2GHG9_9TELE</name>
<organism evidence="2 3">
    <name type="scientific">Liparis tanakae</name>
    <name type="common">Tanaka's snailfish</name>
    <dbReference type="NCBI Taxonomy" id="230148"/>
    <lineage>
        <taxon>Eukaryota</taxon>
        <taxon>Metazoa</taxon>
        <taxon>Chordata</taxon>
        <taxon>Craniata</taxon>
        <taxon>Vertebrata</taxon>
        <taxon>Euteleostomi</taxon>
        <taxon>Actinopterygii</taxon>
        <taxon>Neopterygii</taxon>
        <taxon>Teleostei</taxon>
        <taxon>Neoteleostei</taxon>
        <taxon>Acanthomorphata</taxon>
        <taxon>Eupercaria</taxon>
        <taxon>Perciformes</taxon>
        <taxon>Cottioidei</taxon>
        <taxon>Cottales</taxon>
        <taxon>Liparidae</taxon>
        <taxon>Liparis</taxon>
    </lineage>
</organism>
<comment type="caution">
    <text evidence="2">The sequence shown here is derived from an EMBL/GenBank/DDBJ whole genome shotgun (WGS) entry which is preliminary data.</text>
</comment>
<sequence>MAETVSVSSASRRRASLNEQPRVEAERCSERQYLPANGQQRAKRKSISLCDTAVQKAPDTGRRGTPRAKREECAPELQIRLVVGGLAVNAQALERYSYQSSAQRKDLPLFNQLTSLVAKKANRCKS</sequence>
<evidence type="ECO:0000313" key="2">
    <source>
        <dbReference type="EMBL" id="TNN52896.1"/>
    </source>
</evidence>
<keyword evidence="3" id="KW-1185">Reference proteome</keyword>
<evidence type="ECO:0000313" key="3">
    <source>
        <dbReference type="Proteomes" id="UP000314294"/>
    </source>
</evidence>
<reference evidence="2 3" key="1">
    <citation type="submission" date="2019-03" db="EMBL/GenBank/DDBJ databases">
        <title>First draft genome of Liparis tanakae, snailfish: a comprehensive survey of snailfish specific genes.</title>
        <authorList>
            <person name="Kim W."/>
            <person name="Song I."/>
            <person name="Jeong J.-H."/>
            <person name="Kim D."/>
            <person name="Kim S."/>
            <person name="Ryu S."/>
            <person name="Song J.Y."/>
            <person name="Lee S.K."/>
        </authorList>
    </citation>
    <scope>NUCLEOTIDE SEQUENCE [LARGE SCALE GENOMIC DNA]</scope>
    <source>
        <tissue evidence="2">Muscle</tissue>
    </source>
</reference>
<proteinExistence type="predicted"/>